<dbReference type="Pfam" id="PF13927">
    <property type="entry name" value="Ig_3"/>
    <property type="match status" value="3"/>
</dbReference>
<evidence type="ECO:0000313" key="8">
    <source>
        <dbReference type="Proteomes" id="UP000837857"/>
    </source>
</evidence>
<organism evidence="7 8">
    <name type="scientific">Iphiclides podalirius</name>
    <name type="common">scarce swallowtail</name>
    <dbReference type="NCBI Taxonomy" id="110791"/>
    <lineage>
        <taxon>Eukaryota</taxon>
        <taxon>Metazoa</taxon>
        <taxon>Ecdysozoa</taxon>
        <taxon>Arthropoda</taxon>
        <taxon>Hexapoda</taxon>
        <taxon>Insecta</taxon>
        <taxon>Pterygota</taxon>
        <taxon>Neoptera</taxon>
        <taxon>Endopterygota</taxon>
        <taxon>Lepidoptera</taxon>
        <taxon>Glossata</taxon>
        <taxon>Ditrysia</taxon>
        <taxon>Papilionoidea</taxon>
        <taxon>Papilionidae</taxon>
        <taxon>Papilioninae</taxon>
        <taxon>Iphiclides</taxon>
    </lineage>
</organism>
<keyword evidence="3" id="KW-0732">Signal</keyword>
<dbReference type="Pfam" id="PF13895">
    <property type="entry name" value="Ig_2"/>
    <property type="match status" value="1"/>
</dbReference>
<dbReference type="InterPro" id="IPR013098">
    <property type="entry name" value="Ig_I-set"/>
</dbReference>
<evidence type="ECO:0000313" key="7">
    <source>
        <dbReference type="EMBL" id="CAH2055787.1"/>
    </source>
</evidence>
<dbReference type="InterPro" id="IPR036179">
    <property type="entry name" value="Ig-like_dom_sf"/>
</dbReference>
<feature type="domain" description="Ig-like" evidence="6">
    <location>
        <begin position="1030"/>
        <end position="1106"/>
    </location>
</feature>
<evidence type="ECO:0008006" key="9">
    <source>
        <dbReference type="Google" id="ProtNLM"/>
    </source>
</evidence>
<dbReference type="SMART" id="SM00409">
    <property type="entry name" value="IG"/>
    <property type="match status" value="8"/>
</dbReference>
<sequence length="1167" mass="130905">MSNPKNSLVFVIDDTGSMGDDIQQVRYAAKLIFHSVMSSNVSQIGNFVLVTFNDPDIRPAFITFNEGDFIAALDKIIPHGGGLCPEMAMKGLEEALIKSLPRSYIFVFTDASATDYREFPRIKSIAQKKSSQIVFVLTGRCIYNEEDPAYNVYEELATATSGQVFHDLEKGDVNKILNYVSEIVKSPRTVLAESEFTPGYDKLLNYTTDDKINDVIVAVSGKNPKIEVLKSNGTKALTTNIFETDNSLVVKVTDKDKGTHTAKLGSKSKTKAVITGSTLFNFKHGFSALKPTSIEDTVTRPIADKMLYLAIQLINPDNDVELQEVQLVDTSKNVLEMLPLDKIHEDFYVTKQLLPPNTLFKILIKGFDKNKKTPIERLSMTPIEPARLMDEGPPKMKAPTITSVGENLIKVNYDDSLQLRCKVNGFPKPQIKWIDEKSGLTISEMVEEVDLPYDYLSVLNIEHIKKNTSYQCLTFNDYGKDIRTVTVEATTKFVVVSASKDTSIFYSDEGSIYCIIDAIPPANVTWYLNGNPLEDDDDDVEKSSDGFVITIIRMQPRFEGQLICEAKNEFNRKLISLQLTMLGKALPKLRKTVKEVEVTKNQNIDLNCRVIAGIPQPNMVWFFKQQYTSDFIEISENSDVLHIKAADLDKAGTYRCEARNAYGKDSHDIDLVVEYPPAIKHDKTLIKTEDDKMVSLSCLVDGIPTPSVYWSFNGKIINNSHIHKIYRNKTLSFRSSIHNAGNYTCEANNKLGSERKTVQIIVYVPPQIKPPPETTLEEKVGSSLTLRCDATGHPKPTVKWLFLTYDTTKVLGPGDRSGSLPLPRLQASQSGFYICLAKNLGGSTNLTYTVQVLVPPTIERSSTKSATAVIGDLVLELPCRATGYPKPTITWMKNWLKIPTGTYWYDMKEDGTLIIKNVDNMTKGTYTCLAQNAVDTDINFINVNVLDFPLQGRLEKIVDLEIGQSATINCDIPHKKTDILRWYKDSKYIADGELILYNVQPSDQGLYTCRVNTFSGSTSATISVKVGFKPMFTTDEDENVDFKLDADAYLSCVARGEPKPKVKWLFNGKTLNVSSWVYTFGMSEKNIGQYICVVSNKYGTKTRNFNIINRDCLFDTLNTDIDSPKIEYVDLRSYTYSNIIQVPRGETLTLTCPVRVVPKIGMKWKRE</sequence>
<dbReference type="PROSITE" id="PS50234">
    <property type="entry name" value="VWFA"/>
    <property type="match status" value="1"/>
</dbReference>
<dbReference type="Pfam" id="PF07679">
    <property type="entry name" value="I-set"/>
    <property type="match status" value="4"/>
</dbReference>
<feature type="domain" description="Ig-like" evidence="6">
    <location>
        <begin position="1124"/>
        <end position="1167"/>
    </location>
</feature>
<dbReference type="Pfam" id="PF25106">
    <property type="entry name" value="VWA_4"/>
    <property type="match status" value="1"/>
</dbReference>
<dbReference type="Gene3D" id="2.60.40.10">
    <property type="entry name" value="Immunoglobulins"/>
    <property type="match status" value="8"/>
</dbReference>
<comment type="subcellular location">
    <subcellularLocation>
        <location evidence="1">Secreted</location>
    </subcellularLocation>
</comment>
<gene>
    <name evidence="7" type="ORF">IPOD504_LOCUS9104</name>
</gene>
<dbReference type="InterPro" id="IPR003598">
    <property type="entry name" value="Ig_sub2"/>
</dbReference>
<evidence type="ECO:0000256" key="2">
    <source>
        <dbReference type="ARBA" id="ARBA00022525"/>
    </source>
</evidence>
<dbReference type="PANTHER" id="PTHR10075">
    <property type="entry name" value="BASIGIN RELATED"/>
    <property type="match status" value="1"/>
</dbReference>
<dbReference type="InterPro" id="IPR036465">
    <property type="entry name" value="vWFA_dom_sf"/>
</dbReference>
<feature type="domain" description="Ig-like" evidence="6">
    <location>
        <begin position="399"/>
        <end position="488"/>
    </location>
</feature>
<feature type="non-terminal residue" evidence="7">
    <location>
        <position position="1167"/>
    </location>
</feature>
<dbReference type="SUPFAM" id="SSF53300">
    <property type="entry name" value="vWA-like"/>
    <property type="match status" value="1"/>
</dbReference>
<dbReference type="Gene3D" id="3.40.50.410">
    <property type="entry name" value="von Willebrand factor, type A domain"/>
    <property type="match status" value="1"/>
</dbReference>
<protein>
    <recommendedName>
        <fullName evidence="9">Hemicentin-1-like</fullName>
    </recommendedName>
</protein>
<name>A0ABN8IDS1_9NEOP</name>
<dbReference type="EMBL" id="OW152834">
    <property type="protein sequence ID" value="CAH2055787.1"/>
    <property type="molecule type" value="Genomic_DNA"/>
</dbReference>
<dbReference type="PROSITE" id="PS50835">
    <property type="entry name" value="IG_LIKE"/>
    <property type="match status" value="9"/>
</dbReference>
<feature type="domain" description="Ig-like" evidence="6">
    <location>
        <begin position="856"/>
        <end position="939"/>
    </location>
</feature>
<dbReference type="InterPro" id="IPR002035">
    <property type="entry name" value="VWF_A"/>
</dbReference>
<reference evidence="7" key="1">
    <citation type="submission" date="2022-03" db="EMBL/GenBank/DDBJ databases">
        <authorList>
            <person name="Martin H S."/>
        </authorList>
    </citation>
    <scope>NUCLEOTIDE SEQUENCE</scope>
</reference>
<keyword evidence="4" id="KW-0393">Immunoglobulin domain</keyword>
<keyword evidence="8" id="KW-1185">Reference proteome</keyword>
<evidence type="ECO:0000259" key="6">
    <source>
        <dbReference type="PROSITE" id="PS50835"/>
    </source>
</evidence>
<dbReference type="SMART" id="SM00408">
    <property type="entry name" value="IGc2"/>
    <property type="match status" value="8"/>
</dbReference>
<dbReference type="Proteomes" id="UP000837857">
    <property type="component" value="Chromosome 22"/>
</dbReference>
<feature type="domain" description="VWFA" evidence="5">
    <location>
        <begin position="7"/>
        <end position="183"/>
    </location>
</feature>
<feature type="domain" description="Ig-like" evidence="6">
    <location>
        <begin position="949"/>
        <end position="1023"/>
    </location>
</feature>
<dbReference type="InterPro" id="IPR007110">
    <property type="entry name" value="Ig-like_dom"/>
</dbReference>
<dbReference type="InterPro" id="IPR013783">
    <property type="entry name" value="Ig-like_fold"/>
</dbReference>
<feature type="domain" description="Ig-like" evidence="6">
    <location>
        <begin position="676"/>
        <end position="759"/>
    </location>
</feature>
<dbReference type="SUPFAM" id="SSF48726">
    <property type="entry name" value="Immunoglobulin"/>
    <property type="match status" value="7"/>
</dbReference>
<feature type="domain" description="Ig-like" evidence="6">
    <location>
        <begin position="491"/>
        <end position="576"/>
    </location>
</feature>
<evidence type="ECO:0000256" key="1">
    <source>
        <dbReference type="ARBA" id="ARBA00004613"/>
    </source>
</evidence>
<dbReference type="InterPro" id="IPR003599">
    <property type="entry name" value="Ig_sub"/>
</dbReference>
<evidence type="ECO:0000259" key="5">
    <source>
        <dbReference type="PROSITE" id="PS50234"/>
    </source>
</evidence>
<dbReference type="InterPro" id="IPR056861">
    <property type="entry name" value="HMCN1-like_VWA"/>
</dbReference>
<keyword evidence="2" id="KW-0964">Secreted</keyword>
<feature type="domain" description="Ig-like" evidence="6">
    <location>
        <begin position="587"/>
        <end position="672"/>
    </location>
</feature>
<accession>A0ABN8IDS1</accession>
<proteinExistence type="predicted"/>
<dbReference type="CDD" id="cd00096">
    <property type="entry name" value="Ig"/>
    <property type="match status" value="3"/>
</dbReference>
<dbReference type="CDD" id="cd00198">
    <property type="entry name" value="vWFA"/>
    <property type="match status" value="1"/>
</dbReference>
<feature type="domain" description="Ig-like" evidence="6">
    <location>
        <begin position="766"/>
        <end position="851"/>
    </location>
</feature>
<dbReference type="PANTHER" id="PTHR10075:SF100">
    <property type="entry name" value="FASCICLIN-2"/>
    <property type="match status" value="1"/>
</dbReference>
<evidence type="ECO:0000256" key="3">
    <source>
        <dbReference type="ARBA" id="ARBA00022729"/>
    </source>
</evidence>
<evidence type="ECO:0000256" key="4">
    <source>
        <dbReference type="ARBA" id="ARBA00023319"/>
    </source>
</evidence>